<organism evidence="3 4">
    <name type="scientific">Deinococcus radiodurans (strain ATCC 13939 / DSM 20539 / JCM 16871 / CCUG 27074 / LMG 4051 / NBRC 15346 / NCIMB 9279 / VKM B-1422 / R1)</name>
    <dbReference type="NCBI Taxonomy" id="243230"/>
    <lineage>
        <taxon>Bacteria</taxon>
        <taxon>Thermotogati</taxon>
        <taxon>Deinococcota</taxon>
        <taxon>Deinococci</taxon>
        <taxon>Deinococcales</taxon>
        <taxon>Deinococcaceae</taxon>
        <taxon>Deinococcus</taxon>
    </lineage>
</organism>
<dbReference type="GO" id="GO:0015833">
    <property type="term" value="P:peptide transport"/>
    <property type="evidence" value="ECO:0000318"/>
    <property type="project" value="GO_Central"/>
</dbReference>
<dbReference type="EnsemblBacteria" id="AAF10562">
    <property type="protein sequence ID" value="AAF10562"/>
    <property type="gene ID" value="DR_0986"/>
</dbReference>
<dbReference type="FunFam" id="3.40.190.10:FF:000464">
    <property type="entry name" value="Dipeptide-binding ABC transporter, periplasmic substrate-binding component"/>
    <property type="match status" value="1"/>
</dbReference>
<dbReference type="PANTHER" id="PTHR30290:SF34">
    <property type="entry name" value="ABC TRANSPORTER, PERIPLASMIC OLIGO-PEPTIDE BINDING PROTEIN, PUTATIVE-RELATED"/>
    <property type="match status" value="1"/>
</dbReference>
<reference evidence="3 4" key="1">
    <citation type="journal article" date="1999" name="Science">
        <title>Genome sequence of the radioresistant bacterium Deinococcus radiodurans R1.</title>
        <authorList>
            <person name="White O."/>
            <person name="Eisen J.A."/>
            <person name="Heidelberg J.F."/>
            <person name="Hickey E.K."/>
            <person name="Peterson J.D."/>
            <person name="Dodson R.J."/>
            <person name="Haft D.H."/>
            <person name="Gwinn M.L."/>
            <person name="Nelson W.C."/>
            <person name="Richardson D.L."/>
            <person name="Moffat K.S."/>
            <person name="Qin H."/>
            <person name="Jiang L."/>
            <person name="Pamphile W."/>
            <person name="Crosby M."/>
            <person name="Shen M."/>
            <person name="Vamathevan J.J."/>
            <person name="Lam P."/>
            <person name="McDonald L."/>
            <person name="Utterback T."/>
            <person name="Zalewski C."/>
            <person name="Makarova K.S."/>
            <person name="Aravind L."/>
            <person name="Daly M.J."/>
            <person name="Minton K.W."/>
            <person name="Fleischmann R.D."/>
            <person name="Ketchum K.A."/>
            <person name="Nelson K.E."/>
            <person name="Salzberg S."/>
            <person name="Smith H.O."/>
            <person name="Venter J.C."/>
            <person name="Fraser C.M."/>
        </authorList>
    </citation>
    <scope>NUCLEOTIDE SEQUENCE [LARGE SCALE GENOMIC DNA]</scope>
    <source>
        <strain evidence="4">ATCC 13939 / DSM 20539 / JCM 16871 / LMG 4051 / NBRC 15346 / NCIMB 9279 / R1 / VKM B-1422</strain>
    </source>
</reference>
<dbReference type="AlphaFoldDB" id="Q9RVP1"/>
<dbReference type="OrthoDB" id="9796817at2"/>
<dbReference type="GO" id="GO:0043190">
    <property type="term" value="C:ATP-binding cassette (ABC) transporter complex"/>
    <property type="evidence" value="ECO:0007669"/>
    <property type="project" value="InterPro"/>
</dbReference>
<protein>
    <submittedName>
        <fullName evidence="3">Extracellular solute binding protein, family 5</fullName>
    </submittedName>
</protein>
<dbReference type="Gene3D" id="3.10.105.10">
    <property type="entry name" value="Dipeptide-binding Protein, Domain 3"/>
    <property type="match status" value="1"/>
</dbReference>
<dbReference type="HOGENOM" id="CLU_017028_7_2_0"/>
<dbReference type="eggNOG" id="COG0747">
    <property type="taxonomic scope" value="Bacteria"/>
</dbReference>
<gene>
    <name evidence="3" type="ordered locus">DR_0986</name>
</gene>
<proteinExistence type="predicted"/>
<feature type="compositionally biased region" description="Low complexity" evidence="1">
    <location>
        <begin position="8"/>
        <end position="34"/>
    </location>
</feature>
<evidence type="ECO:0000313" key="3">
    <source>
        <dbReference type="EMBL" id="AAF10562.1"/>
    </source>
</evidence>
<feature type="compositionally biased region" description="Low complexity" evidence="1">
    <location>
        <begin position="71"/>
        <end position="101"/>
    </location>
</feature>
<dbReference type="FunFam" id="3.10.105.10:FF:000035">
    <property type="entry name" value="Dipeptide-binding ABC transporter, periplasmic substrate-binding component"/>
    <property type="match status" value="1"/>
</dbReference>
<dbReference type="CDD" id="cd08512">
    <property type="entry name" value="PBP2_NikA_DppA_OppA_like_7"/>
    <property type="match status" value="1"/>
</dbReference>
<dbReference type="PIRSF" id="PIRSF002741">
    <property type="entry name" value="MppA"/>
    <property type="match status" value="1"/>
</dbReference>
<dbReference type="Pfam" id="PF00496">
    <property type="entry name" value="SBP_bac_5"/>
    <property type="match status" value="1"/>
</dbReference>
<dbReference type="PaxDb" id="243230-DR_0986"/>
<dbReference type="PIR" id="D75450">
    <property type="entry name" value="D75450"/>
</dbReference>
<evidence type="ECO:0000256" key="1">
    <source>
        <dbReference type="SAM" id="MobiDB-lite"/>
    </source>
</evidence>
<dbReference type="Gene3D" id="3.40.190.10">
    <property type="entry name" value="Periplasmic binding protein-like II"/>
    <property type="match status" value="1"/>
</dbReference>
<keyword evidence="4" id="KW-1185">Reference proteome</keyword>
<dbReference type="PANTHER" id="PTHR30290">
    <property type="entry name" value="PERIPLASMIC BINDING COMPONENT OF ABC TRANSPORTER"/>
    <property type="match status" value="1"/>
</dbReference>
<dbReference type="GO" id="GO:1904680">
    <property type="term" value="F:peptide transmembrane transporter activity"/>
    <property type="evidence" value="ECO:0000318"/>
    <property type="project" value="GO_Central"/>
</dbReference>
<sequence>MFAAQRQGRVAAVRPVGVASSVVGGGSPRSPNSVFQERRHDQNFPSPRCRGARHARPEPFGLPDQDKTEKTTTTTEQSQSTDAQNNQSSSSTETTTTSTTTNNPDTLVVQESADIPTLDPGTTYDTASGQVVENLYETLLGYQGNSIRDLQPILATKWEEEDGGKRYRFTLRDGVKFHSGNPFECKDAEYTFRRNLVTNTSDSGNWFLSESLLGTASNANDDKGVTWQKIVDAVKCDGQTLVFNLPKTDPAFLSKLAYTGQGIVDSEHAKKIGEWDGTEATWKAAVGKDLTGSPLAQDPSGTGAYKLLKKDATSVAAVAFDDYWGDKPSIKNVIIQKVPEPAARIQAFLKGDADFIEAGGREIVETQLKGKPGVAVLDDLPDTTATGLSMNENIKVKAGQEQQQIGSGKLDGNGIPANFFSDVDVRRGFVAAFNTPEYIKQVQRGKGTERNFLLPDSFPGYDASIPAPKFDLDAAKGYFQKAWNGQVWDKGFNLNVSYRSGSRGMQTAMEMLKKNIEGLNPKFKVNVVAKEWSEIIKASGEGTEAMVVTSWAPDYADPDNFVNTFYSSTGYYAPRINAKDAQIDSWIKEARSTTDTAKRNDLYKKIAERAQEQALYILMPGGVGYAVYRDSIGGVTAENYNPMYGFSQAGTLWKNLTKS</sequence>
<dbReference type="InterPro" id="IPR030678">
    <property type="entry name" value="Peptide/Ni-bd"/>
</dbReference>
<name>Q9RVP1_DEIRA</name>
<dbReference type="Proteomes" id="UP000002524">
    <property type="component" value="Chromosome 1"/>
</dbReference>
<evidence type="ECO:0000259" key="2">
    <source>
        <dbReference type="Pfam" id="PF00496"/>
    </source>
</evidence>
<dbReference type="EMBL" id="AE000513">
    <property type="protein sequence ID" value="AAF10562.1"/>
    <property type="molecule type" value="Genomic_DNA"/>
</dbReference>
<dbReference type="GO" id="GO:0042597">
    <property type="term" value="C:periplasmic space"/>
    <property type="evidence" value="ECO:0007669"/>
    <property type="project" value="UniProtKB-ARBA"/>
</dbReference>
<dbReference type="InParanoid" id="Q9RVP1"/>
<accession>Q9RVP1</accession>
<dbReference type="KEGG" id="dra:DR_0986"/>
<dbReference type="InterPro" id="IPR039424">
    <property type="entry name" value="SBP_5"/>
</dbReference>
<dbReference type="InterPro" id="IPR000914">
    <property type="entry name" value="SBP_5_dom"/>
</dbReference>
<feature type="domain" description="Solute-binding protein family 5" evidence="2">
    <location>
        <begin position="150"/>
        <end position="571"/>
    </location>
</feature>
<dbReference type="SUPFAM" id="SSF53850">
    <property type="entry name" value="Periplasmic binding protein-like II"/>
    <property type="match status" value="1"/>
</dbReference>
<feature type="region of interest" description="Disordered" evidence="1">
    <location>
        <begin position="1"/>
        <end position="126"/>
    </location>
</feature>
<dbReference type="STRING" id="243230.DR_0986"/>
<dbReference type="PATRIC" id="fig|243230.17.peg.1176"/>
<evidence type="ECO:0000313" key="4">
    <source>
        <dbReference type="Proteomes" id="UP000002524"/>
    </source>
</evidence>